<sequence length="68" mass="7312">MAHSLQYHIVESVRAIEIEAERLLDVVDSLKEAGNEELASVVLAQVQKLLEAAIALRIAAAERSCGIG</sequence>
<name>A0A5E7ST60_PSEFL</name>
<accession>A0A5E7ST60</accession>
<organism evidence="1 2">
    <name type="scientific">Pseudomonas fluorescens</name>
    <dbReference type="NCBI Taxonomy" id="294"/>
    <lineage>
        <taxon>Bacteria</taxon>
        <taxon>Pseudomonadati</taxon>
        <taxon>Pseudomonadota</taxon>
        <taxon>Gammaproteobacteria</taxon>
        <taxon>Pseudomonadales</taxon>
        <taxon>Pseudomonadaceae</taxon>
        <taxon>Pseudomonas</taxon>
    </lineage>
</organism>
<gene>
    <name evidence="1" type="ORF">PS918_03100</name>
</gene>
<proteinExistence type="predicted"/>
<evidence type="ECO:0000313" key="1">
    <source>
        <dbReference type="EMBL" id="VVP89586.1"/>
    </source>
</evidence>
<dbReference type="AlphaFoldDB" id="A0A5E7ST60"/>
<protein>
    <submittedName>
        <fullName evidence="1">Uncharacterized protein</fullName>
    </submittedName>
</protein>
<evidence type="ECO:0000313" key="2">
    <source>
        <dbReference type="Proteomes" id="UP000326611"/>
    </source>
</evidence>
<dbReference type="OrthoDB" id="7002208at2"/>
<reference evidence="1 2" key="1">
    <citation type="submission" date="2019-09" db="EMBL/GenBank/DDBJ databases">
        <authorList>
            <person name="Chandra G."/>
            <person name="Truman W A."/>
        </authorList>
    </citation>
    <scope>NUCLEOTIDE SEQUENCE [LARGE SCALE GENOMIC DNA]</scope>
    <source>
        <strain evidence="1">PS918</strain>
    </source>
</reference>
<dbReference type="EMBL" id="CABVIY010000004">
    <property type="protein sequence ID" value="VVP89586.1"/>
    <property type="molecule type" value="Genomic_DNA"/>
</dbReference>
<dbReference type="Proteomes" id="UP000326611">
    <property type="component" value="Unassembled WGS sequence"/>
</dbReference>